<dbReference type="SUPFAM" id="SSF49313">
    <property type="entry name" value="Cadherin-like"/>
    <property type="match status" value="5"/>
</dbReference>
<dbReference type="InterPro" id="IPR026341">
    <property type="entry name" value="T9SS_type_B"/>
</dbReference>
<comment type="caution">
    <text evidence="2">The sequence shown here is derived from an EMBL/GenBank/DDBJ whole genome shotgun (WGS) entry which is preliminary data.</text>
</comment>
<dbReference type="SMART" id="SM00736">
    <property type="entry name" value="CADG"/>
    <property type="match status" value="2"/>
</dbReference>
<dbReference type="OrthoDB" id="1236981at2"/>
<dbReference type="SMART" id="SM00409">
    <property type="entry name" value="IG"/>
    <property type="match status" value="10"/>
</dbReference>
<evidence type="ECO:0000313" key="3">
    <source>
        <dbReference type="Proteomes" id="UP000307244"/>
    </source>
</evidence>
<dbReference type="InterPro" id="IPR044023">
    <property type="entry name" value="Ig_7"/>
</dbReference>
<dbReference type="InterPro" id="IPR003961">
    <property type="entry name" value="FN3_dom"/>
</dbReference>
<reference evidence="2 3" key="1">
    <citation type="submission" date="2019-04" db="EMBL/GenBank/DDBJ databases">
        <title>Pedobacter sp. RP-3-15 sp. nov., isolated from Arctic soil.</title>
        <authorList>
            <person name="Dahal R.H."/>
            <person name="Kim D.-U."/>
        </authorList>
    </citation>
    <scope>NUCLEOTIDE SEQUENCE [LARGE SCALE GENOMIC DNA]</scope>
    <source>
        <strain evidence="2 3">RP-3-15</strain>
    </source>
</reference>
<dbReference type="PROSITE" id="PS50853">
    <property type="entry name" value="FN3"/>
    <property type="match status" value="1"/>
</dbReference>
<dbReference type="Pfam" id="PF19081">
    <property type="entry name" value="Ig_7"/>
    <property type="match status" value="26"/>
</dbReference>
<dbReference type="Pfam" id="PF13585">
    <property type="entry name" value="CHU_C"/>
    <property type="match status" value="1"/>
</dbReference>
<feature type="domain" description="Fibronectin type-III" evidence="1">
    <location>
        <begin position="3862"/>
        <end position="3945"/>
    </location>
</feature>
<evidence type="ECO:0000259" key="1">
    <source>
        <dbReference type="PROSITE" id="PS50853"/>
    </source>
</evidence>
<gene>
    <name evidence="2" type="ORF">FA047_16850</name>
</gene>
<dbReference type="Proteomes" id="UP000307244">
    <property type="component" value="Unassembled WGS sequence"/>
</dbReference>
<dbReference type="InterPro" id="IPR015919">
    <property type="entry name" value="Cadherin-like_sf"/>
</dbReference>
<name>A0A4U1CD68_9SPHI</name>
<dbReference type="InterPro" id="IPR006644">
    <property type="entry name" value="Cadg"/>
</dbReference>
<dbReference type="RefSeq" id="WP_136837255.1">
    <property type="nucleotide sequence ID" value="NZ_SWBQ01000005.1"/>
</dbReference>
<keyword evidence="3" id="KW-1185">Reference proteome</keyword>
<dbReference type="InterPro" id="IPR003599">
    <property type="entry name" value="Ig_sub"/>
</dbReference>
<dbReference type="EMBL" id="SWBQ01000005">
    <property type="protein sequence ID" value="TKC04262.1"/>
    <property type="molecule type" value="Genomic_DNA"/>
</dbReference>
<dbReference type="NCBIfam" id="TIGR04131">
    <property type="entry name" value="Bac_Flav_CTERM"/>
    <property type="match status" value="1"/>
</dbReference>
<dbReference type="Gene3D" id="2.60.40.10">
    <property type="entry name" value="Immunoglobulins"/>
    <property type="match status" value="6"/>
</dbReference>
<dbReference type="GO" id="GO:0005509">
    <property type="term" value="F:calcium ion binding"/>
    <property type="evidence" value="ECO:0007669"/>
    <property type="project" value="InterPro"/>
</dbReference>
<dbReference type="InterPro" id="IPR036116">
    <property type="entry name" value="FN3_sf"/>
</dbReference>
<dbReference type="InterPro" id="IPR013783">
    <property type="entry name" value="Ig-like_fold"/>
</dbReference>
<accession>A0A4U1CD68</accession>
<dbReference type="GO" id="GO:0016020">
    <property type="term" value="C:membrane"/>
    <property type="evidence" value="ECO:0007669"/>
    <property type="project" value="InterPro"/>
</dbReference>
<dbReference type="Pfam" id="PF05345">
    <property type="entry name" value="He_PIG"/>
    <property type="match status" value="5"/>
</dbReference>
<evidence type="ECO:0000313" key="2">
    <source>
        <dbReference type="EMBL" id="TKC04262.1"/>
    </source>
</evidence>
<organism evidence="2 3">
    <name type="scientific">Pedobacter frigoris</name>
    <dbReference type="NCBI Taxonomy" id="2571272"/>
    <lineage>
        <taxon>Bacteria</taxon>
        <taxon>Pseudomonadati</taxon>
        <taxon>Bacteroidota</taxon>
        <taxon>Sphingobacteriia</taxon>
        <taxon>Sphingobacteriales</taxon>
        <taxon>Sphingobacteriaceae</taxon>
        <taxon>Pedobacter</taxon>
    </lineage>
</organism>
<sequence length="4037" mass="412899">MKWTSTLPGNFKRSVVILIYLLAITLIGSKSYAQSRIYATQEVHTGPYTGLGCGFLGLGACNIATVNNPANALTSDNSTYTRIISNAGLALGLASFQGELELKFPSTVAAGKTSYIRINVANPDLLNTLLGGNLGNVLTNVVGSVVLGNRYFEAGARMGTGSANNVISGNSSNPFSTENIKLIKDANGYYYIAITPTAAYDRVYIKDFTNAVLGLGANSYTDVYYAFHGDGTNPCAQAFATSYEGTGLTVDLLGLSKAGITNMERTIDADPNNYSEISLGALGVAGTISQNIYFETLSNAGDEFNVKIQAAPALLNAGLLNNVTLTAYSGATEVYTGNLSTLLDLDLLGLLNSGQPAAVPFAPGVPFDRVKVTLSSLLNASLTQTFNLYSVARSAARPTFIAPASNTVNRCSGSTADLTATTNALNELRWYDVATGGTALATVPSTGTFTTPSLTANKTYYVSARTIGCTEESLRVPVNVVITPIPLSPAVSTVAQICSGSTAILSINTPTVGNTYRWYTDATGGTLLSTGNSYTTSALTATTTFYAEAATGTCVSSSRTAVVVTVNGLPNVPVVTTANETISAGQSATLAATADAGSTIKWYALSAGGAAIATGSTFTTPILNATTTYYVGTENASGCSSATRVPVTVTVTNGPANPNCNAAISQQSGIEGICLACSIVDAGNSTDADLNNFTRINLAVGVGAVGYQRLLFASQGSATDSIRLDLETPTGLADVGVLGGITVRVMNGTNVVATYPLNSSLLNLRLINGNRFKVTLPAGGVYDRVEVRFGALVSALSNLNIYGAEIIYPNPTVASTGLFACSGSTTTLNASANGGTTLKWYAASTGGAALATGETFTTDALSGTTTYYIEVSKGTCANAKRVPVTVTVNPAITFATTTLSNATVSSSYSRQINPATGGTPGFTYTLAPGSILPSGLTLSSTGAIGGTPSTAVSNAAFSIVATDSKGCSAITAFTLNVTPALGLPAAVLPDGVVGVVYPTQTIPAATGGTTPYTYTASNLPPGLTFNITTREINGTPTQAGTYTIPVTATDANGNTISRDYTIVVRNPLVLPTAALADGTVGKTYLTQTIPSATGGNGPYAYSATTGLPPGLTFDPLTRQITGTPTQVGTFTIPVKVTDADGSTVTTDYTIKVSDPLLLAGKILPDGTVGTVYTTQNIPAATGGTGPYTYLATNLPPGLAFNTTTRDITGTPTQSGIFNVSVKVTDAVGASVTQNYSIKVNGVLSLPTAVLPDGLVGTSYPVQTLPAVSGGTAPYTYTATGLPAGLNFDPATRQITGTPTVGGSYNITLKATDNNGLSTTTDYSLLVNVGAPVVAAATTCSGTTATLSVSNAVPDVVYKWYGASGNTVLFTGTTYTTDVLTSNTTYYVEATSGSAVSSRTQVTVSINAAPALATIITNNETISSGQTAMLQAAADAGNTIRWYANATGGVALGTGTSFTTPALSATTIYYVETQNAAGCFSLSRVPVTVTVTSTPVNPNCNAAVGQQSGIDGLCLLCTVQTPGGSTDSDPNTFTKINLAVGVGSTGYQRLIFANAGAATDSIRLDLATPVGLADIGVLGGVTVTVMNGSNIVATYPLNSTLLDLKLLSGNRFKATLPAGGVYDRVEIRFGALVSALSNLSIYGAEVIYPNPTVASTGQSICSGSATTLNATANGGTILKWYSSPTSTTVLATGETFTTGALASTTTYYIEVSKGTCANLQRVPVTVTVTSTPSNPVIAAVAPVCAGSTATLNINSPVSGIIYNWYADPTTATILGTGTSYTTAALTSDATYYVEAVAGSCVSAGRTAVTVTVNPLPATVVITSNNETISSGQTATLSATPIAGATINWYAAPTGGAILANGTTFTTPALTATTTYYAGSVNASGCPSATRTPVTVVVVGGPVNPNCNAAISQQSGVDGICLLCTVQNAGNSVDDNLTNYTTISLPVGVGGSGYQRLIFAGTGAGTDSIRLNLETPTGLADVGVLGSIQVRIMNGNTVVNTYTLSSSLLNLRLLTGNRFIATLPAGAVYDRVEVRAAGLVSALINLRIYGAEVIYPNPTVSASGQLICAGSATTLSAAANGGTTLRWYADATGGMPLATGENFTTPILTANTTYYVEVSKGSCSNQLRVPVNVAVTTAPAAPVVAAVAPVCSGSSTPISISNPIPGTTYNWYADQTSVTPIFSGTTYTTPVLTANTTYYVEAANGTCTSATRTAVAVTVNTLPVLPQVQASATTINAGQTVILTASSTDPNVTFNWYTSPTSTIPVYSGSTYVTPPLTTTTTYYLSASSTVTGCSSASRVQVTINVNGGGSNPVPCEAPTTQVNGVNGLAVLAGVFNPQLAIDNDTKTASSLVMPVGLLGASVYQRVGFANPSNIGDTIRVLLTAPGKLLSLGLLSEIRVGTYNNNVSNNDGLAINNPLIRLELLSGNTEALISFVPTQIFNQVEVSINDGLAGLLKTVDLNYVQRLAVAPKVVSANVTACETQTALLSVQSPNPGITYKWYDATGNYLADGTTFTTPALTTNTRFFVEANTASGCTSYRTAVNVTVTPKPLPPVLVSPTVNACAGTDVILSVSNPLVGITYKWYDNNGVYQADGATFTITGITGTVSYLVEAVNSCSVASSRTTATINVGIIDKPVVTPASVTVRSGSPAVLTATSSTVGATFRWYDSSTSTTVLSTDARYETAPLINNGASPLTITYYVEAFVSGGCTSARTSVDVIVIPNGTPTDVPCEAAINQVRSGVDGIALLTGVFNPQLAVDNNVESASSLVMPVGVLGASVYQHIGFTGLSKIGDTVKVRISSPGKLLSLAVLPSIELTTYNGSTSNNDAVVASSPLINLELFSDNSGAILSFVPQKEFDGVELRLRSGLAAVLTTVDFNYAQRVIAHPIVESTSASVCAGSSATLAVKNPASSGITYKWYRGTTYLADGATISTDPGLAAGTYDYFVSANRNGCESVKTKVVVTILAAPDAPEANANPLTTCPNTPVNLSVKAVTGVSFNWYTAAVGGNLLAANTNTYTTPASLGGGIHDFYVGAVNSNSCGNTTGRTKITLTVNPTAVAADVTVNGAGAPFCAGTKATLKATSTTVTAPVFTWYTDPSLTNAVFTGDTFVTDALTGTTTYYVTVRGTNKCANAAADAKVVTLIVNPPATAADLDVTGAGSPFCSGTTAVLTATTSTIINPVFTWYTDAALTNAVFTGDKFTTPMLTASITYYVTVKGDNKCENLASNGEVVSLIVNPPAQASDISVTGADAPFCAGNTASLVATTTTVTNPVFTWYSDANLTVVVSNSSSFTTPALTATTTYYVTVRGLNKCENTAATAKIVTVTVNPPALASDINVTGAGTPLCAGASATLTASSVTVTNPVFNWYSDPALANAVWTGPIFNTGALNATTNYYVTVSGSNRCANTAANARVVTVTINPPALASDINVTGASTPLCAGTTATLTASSTTVINPIFTWYSDPALTNAVWTGSVFNTPPITVTTNYYVTVRGANKCENTAANARVVTLTVNPPALASDIAVSGANPLCAGGSATLTASSTTVTNSVFTWYTDAALTNAVSTGAIFNTPVLNATTTYYVTVSGANKCANTAATARVVTITVNPLPVTPVIAATGTNICSGESTVLTVQNAQAGVSYMWYDVANGGTSIFTGTQFTTGILNTNTDFYVVAVSASGCGNATGRVKSTVTVSPKPLVPTVASSSVSICSGSAAVLIVSNPQTGVTYKWYTAATNGTELASGTSFTTPGITIPTVYYVGASTATCTSTSRTAVTVTPTAIPVPPASVSGASGPLCSGSTTVLTVNNPDAALTYRWYSTATGGTALSSGTSFTTPGLTATTTYYVEASNTLTTCTSTTRTPVVVTVLSKLDAPVVSVQSATSTSITFQWNVVAGATGYEISLDNGLTWIAPTSGTTYLAAGLQPDQSVTIRVRAKGQLDCQLSDATSLTAKSENPLGNTVFVPNTFTPNNDGKNDVFLVYGNTIAKMKLRVYNQWGQFIYESLSIQNGWDGTYKGDMQPNGVYVYYLDVEFNDGTKTTKKGTITLLR</sequence>
<proteinExistence type="predicted"/>
<protein>
    <submittedName>
        <fullName evidence="2">T9SS type B sorting domain-containing protein</fullName>
    </submittedName>
</protein>
<dbReference type="SUPFAM" id="SSF49265">
    <property type="entry name" value="Fibronectin type III"/>
    <property type="match status" value="1"/>
</dbReference>